<evidence type="ECO:0000256" key="2">
    <source>
        <dbReference type="ARBA" id="ARBA00022801"/>
    </source>
</evidence>
<dbReference type="Gene3D" id="3.10.129.10">
    <property type="entry name" value="Hotdog Thioesterase"/>
    <property type="match status" value="1"/>
</dbReference>
<feature type="domain" description="Thioesterase" evidence="3">
    <location>
        <begin position="35"/>
        <end position="136"/>
    </location>
</feature>
<dbReference type="VEuPathDB" id="FungiDB:I7I52_08564"/>
<evidence type="ECO:0000256" key="1">
    <source>
        <dbReference type="ARBA" id="ARBA00005953"/>
    </source>
</evidence>
<dbReference type="InterPro" id="IPR029069">
    <property type="entry name" value="HotDog_dom_sf"/>
</dbReference>
<accession>A0A8H7YKT8</accession>
<comment type="similarity">
    <text evidence="1">Belongs to the 4-hydroxybenzoyl-CoA thioesterase family.</text>
</comment>
<dbReference type="GO" id="GO:0047617">
    <property type="term" value="F:fatty acyl-CoA hydrolase activity"/>
    <property type="evidence" value="ECO:0007669"/>
    <property type="project" value="TreeGrafter"/>
</dbReference>
<dbReference type="EMBL" id="JAEVHI010000005">
    <property type="protein sequence ID" value="KAG5291283.1"/>
    <property type="molecule type" value="Genomic_DNA"/>
</dbReference>
<dbReference type="SUPFAM" id="SSF54637">
    <property type="entry name" value="Thioesterase/thiol ester dehydrase-isomerase"/>
    <property type="match status" value="1"/>
</dbReference>
<keyword evidence="2" id="KW-0378">Hydrolase</keyword>
<dbReference type="FunFam" id="3.10.129.10:FF:000104">
    <property type="entry name" value="Thioesterase family protein (AFU_orthologue AFUA_2G16350)"/>
    <property type="match status" value="1"/>
</dbReference>
<dbReference type="Proteomes" id="UP000670092">
    <property type="component" value="Unassembled WGS sequence"/>
</dbReference>
<dbReference type="PANTHER" id="PTHR31793">
    <property type="entry name" value="4-HYDROXYBENZOYL-COA THIOESTERASE FAMILY MEMBER"/>
    <property type="match status" value="1"/>
</dbReference>
<organism evidence="4 5">
    <name type="scientific">Ajellomyces capsulatus</name>
    <name type="common">Darling's disease fungus</name>
    <name type="synonym">Histoplasma capsulatum</name>
    <dbReference type="NCBI Taxonomy" id="5037"/>
    <lineage>
        <taxon>Eukaryota</taxon>
        <taxon>Fungi</taxon>
        <taxon>Dikarya</taxon>
        <taxon>Ascomycota</taxon>
        <taxon>Pezizomycotina</taxon>
        <taxon>Eurotiomycetes</taxon>
        <taxon>Eurotiomycetidae</taxon>
        <taxon>Onygenales</taxon>
        <taxon>Ajellomycetaceae</taxon>
        <taxon>Histoplasma</taxon>
    </lineage>
</organism>
<evidence type="ECO:0000313" key="5">
    <source>
        <dbReference type="Proteomes" id="UP000670092"/>
    </source>
</evidence>
<reference evidence="4 5" key="1">
    <citation type="submission" date="2021-01" db="EMBL/GenBank/DDBJ databases">
        <title>Chromosome-level genome assembly of a human fungal pathogen reveals clustering of transcriptionally co-regulated genes.</title>
        <authorList>
            <person name="Voorhies M."/>
            <person name="Cohen S."/>
            <person name="Shea T.P."/>
            <person name="Petrus S."/>
            <person name="Munoz J.F."/>
            <person name="Poplawski S."/>
            <person name="Goldman W.E."/>
            <person name="Michael T."/>
            <person name="Cuomo C.A."/>
            <person name="Sil A."/>
            <person name="Beyhan S."/>
        </authorList>
    </citation>
    <scope>NUCLEOTIDE SEQUENCE [LARGE SCALE GENOMIC DNA]</scope>
    <source>
        <strain evidence="4 5">G184AR</strain>
    </source>
</reference>
<evidence type="ECO:0000313" key="4">
    <source>
        <dbReference type="EMBL" id="KAG5291283.1"/>
    </source>
</evidence>
<sequence>MAPTELELKKRRTRNDYPFHLEYRTRWSDNDMYAHLNNTIYAFLIDSIVNTYLINHCGLDPFSAHSSAPPPCPSTNHSISTSTRPDAPSQIGLVVSSYCDYFSSVTFPDVIDLGLRVVKLGNSSAMYEVGIFRRGEAMVKAVGGFTHVFVEKGTDMKFAARGGGGTAKRKMDWRIRDGLERLIVKEKAVSSKL</sequence>
<protein>
    <submittedName>
        <fullName evidence="4">Thioesterase</fullName>
    </submittedName>
</protein>
<name>A0A8H7YKT8_AJECA</name>
<dbReference type="PANTHER" id="PTHR31793:SF27">
    <property type="entry name" value="NOVEL THIOESTERASE SUPERFAMILY DOMAIN AND SAPOSIN A-TYPE DOMAIN CONTAINING PROTEIN (0610012H03RIK)"/>
    <property type="match status" value="1"/>
</dbReference>
<evidence type="ECO:0000259" key="3">
    <source>
        <dbReference type="Pfam" id="PF03061"/>
    </source>
</evidence>
<dbReference type="OrthoDB" id="2420454at2759"/>
<dbReference type="InterPro" id="IPR050563">
    <property type="entry name" value="4-hydroxybenzoyl-CoA_TE"/>
</dbReference>
<gene>
    <name evidence="4" type="ORF">I7I52_08564</name>
</gene>
<dbReference type="AlphaFoldDB" id="A0A8H7YKT8"/>
<dbReference type="CDD" id="cd00586">
    <property type="entry name" value="4HBT"/>
    <property type="match status" value="1"/>
</dbReference>
<dbReference type="InterPro" id="IPR006683">
    <property type="entry name" value="Thioestr_dom"/>
</dbReference>
<proteinExistence type="inferred from homology"/>
<dbReference type="Pfam" id="PF03061">
    <property type="entry name" value="4HBT"/>
    <property type="match status" value="1"/>
</dbReference>
<comment type="caution">
    <text evidence="4">The sequence shown here is derived from an EMBL/GenBank/DDBJ whole genome shotgun (WGS) entry which is preliminary data.</text>
</comment>